<dbReference type="PANTHER" id="PTHR38731:SF1">
    <property type="entry name" value="FECR PROTEIN DOMAIN-CONTAINING PROTEIN"/>
    <property type="match status" value="1"/>
</dbReference>
<organism evidence="2 3">
    <name type="scientific">Candidatus Nitronauta litoralis</name>
    <dbReference type="NCBI Taxonomy" id="2705533"/>
    <lineage>
        <taxon>Bacteria</taxon>
        <taxon>Pseudomonadati</taxon>
        <taxon>Nitrospinota/Tectimicrobiota group</taxon>
        <taxon>Nitrospinota</taxon>
        <taxon>Nitrospinia</taxon>
        <taxon>Nitrospinales</taxon>
        <taxon>Nitrospinaceae</taxon>
        <taxon>Candidatus Nitronauta</taxon>
    </lineage>
</organism>
<protein>
    <submittedName>
        <fullName evidence="2">FecR domain-containing protein</fullName>
    </submittedName>
</protein>
<evidence type="ECO:0000259" key="1">
    <source>
        <dbReference type="Pfam" id="PF04773"/>
    </source>
</evidence>
<dbReference type="InterPro" id="IPR006860">
    <property type="entry name" value="FecR"/>
</dbReference>
<gene>
    <name evidence="2" type="ORF">G3M70_10725</name>
</gene>
<dbReference type="AlphaFoldDB" id="A0A7T0BXG5"/>
<feature type="domain" description="FecR protein" evidence="1">
    <location>
        <begin position="172"/>
        <end position="275"/>
    </location>
</feature>
<dbReference type="PANTHER" id="PTHR38731">
    <property type="entry name" value="LIPL45-RELATED LIPOPROTEIN-RELATED"/>
    <property type="match status" value="1"/>
</dbReference>
<dbReference type="Proteomes" id="UP000594688">
    <property type="component" value="Chromosome"/>
</dbReference>
<evidence type="ECO:0000313" key="3">
    <source>
        <dbReference type="Proteomes" id="UP000594688"/>
    </source>
</evidence>
<accession>A0A7T0BXG5</accession>
<proteinExistence type="predicted"/>
<dbReference type="EMBL" id="CP048685">
    <property type="protein sequence ID" value="QPJ62317.1"/>
    <property type="molecule type" value="Genomic_DNA"/>
</dbReference>
<dbReference type="KEGG" id="nli:G3M70_10725"/>
<sequence length="559" mass="59332">MSWLLINTSNKKIGRLSRKILSAILIASFLAAPGFSFAREEDEVTRMEFIKLMVKNQKQSSVIPSNASALSDEDLYGQIAHNLKEKGFNVLASKNPDQPLSQQEFVRITYAFSDQPAGKSIFEQKQYLKEAEIISTADVGLTTGLQGRAVQFRGEEESYNQSEIAAPVFMQDRVETDLNSMITFTFDDGSTMSLGEDAVVNITEHVYDPERDFRKTIVNVALGAVRFKVTKGKAEGSMFRVITPVAVAGVRGTEFVTIVEPGGKTRIVGLEGKVETFPRLPNGKEGKHEFVIAGTMHEVSKDGSSIGLQQADAALMNRVFQKTNPNKKMKNRPKMTMAKIMKAAKADFRNRKAFGKSINKGNNKAKVNNGIGKAKGLQKKLAKGLNVKGKSLENKLAKLKNIESKILANGIIGNEMVGDLAKNAAKIVAKSAAQSAAKNAAKGVAKLAAKSAAKMAAKDAAKMAAKSAAKVAAQTVAKNAAKNAAQSAAKEAAQTVAKNAAKASATQMAKNAVKETTMQAISTTSNSPALNGNGIVNGVGNGLGNGIVNGIGNGIGIGN</sequence>
<dbReference type="Pfam" id="PF04773">
    <property type="entry name" value="FecR"/>
    <property type="match status" value="1"/>
</dbReference>
<reference evidence="2 3" key="1">
    <citation type="submission" date="2020-02" db="EMBL/GenBank/DDBJ databases">
        <title>Genomic and physiological characterization of two novel Nitrospinaceae genera.</title>
        <authorList>
            <person name="Mueller A.J."/>
            <person name="Jung M.-Y."/>
            <person name="Strachan C.R."/>
            <person name="Herbold C.W."/>
            <person name="Kirkegaard R.H."/>
            <person name="Daims H."/>
        </authorList>
    </citation>
    <scope>NUCLEOTIDE SEQUENCE [LARGE SCALE GENOMIC DNA]</scope>
    <source>
        <strain evidence="2">EB</strain>
    </source>
</reference>
<evidence type="ECO:0000313" key="2">
    <source>
        <dbReference type="EMBL" id="QPJ62317.1"/>
    </source>
</evidence>
<dbReference type="Gene3D" id="2.60.120.1440">
    <property type="match status" value="1"/>
</dbReference>
<name>A0A7T0BXG5_9BACT</name>